<dbReference type="PANTHER" id="PTHR46409">
    <property type="entry name" value="HTH PSQ-TYPE DOMAIN-CONTAINING PROTEIN"/>
    <property type="match status" value="1"/>
</dbReference>
<reference evidence="1 2" key="1">
    <citation type="journal article" date="2019" name="Sci. Rep.">
        <title>Orb-weaving spider Araneus ventricosus genome elucidates the spidroin gene catalogue.</title>
        <authorList>
            <person name="Kono N."/>
            <person name="Nakamura H."/>
            <person name="Ohtoshi R."/>
            <person name="Moran D.A.P."/>
            <person name="Shinohara A."/>
            <person name="Yoshida Y."/>
            <person name="Fujiwara M."/>
            <person name="Mori M."/>
            <person name="Tomita M."/>
            <person name="Arakawa K."/>
        </authorList>
    </citation>
    <scope>NUCLEOTIDE SEQUENCE [LARGE SCALE GENOMIC DNA]</scope>
</reference>
<evidence type="ECO:0000313" key="1">
    <source>
        <dbReference type="EMBL" id="GBN06382.1"/>
    </source>
</evidence>
<organism evidence="1 2">
    <name type="scientific">Araneus ventricosus</name>
    <name type="common">Orbweaver spider</name>
    <name type="synonym">Epeira ventricosa</name>
    <dbReference type="NCBI Taxonomy" id="182803"/>
    <lineage>
        <taxon>Eukaryota</taxon>
        <taxon>Metazoa</taxon>
        <taxon>Ecdysozoa</taxon>
        <taxon>Arthropoda</taxon>
        <taxon>Chelicerata</taxon>
        <taxon>Arachnida</taxon>
        <taxon>Araneae</taxon>
        <taxon>Araneomorphae</taxon>
        <taxon>Entelegynae</taxon>
        <taxon>Araneoidea</taxon>
        <taxon>Araneidae</taxon>
        <taxon>Araneus</taxon>
    </lineage>
</organism>
<evidence type="ECO:0000313" key="2">
    <source>
        <dbReference type="Proteomes" id="UP000499080"/>
    </source>
</evidence>
<dbReference type="Proteomes" id="UP000499080">
    <property type="component" value="Unassembled WGS sequence"/>
</dbReference>
<sequence>MYLNTWTVKQPAPRIYSGPIRKSLVNCGNIPVANFKPVYCGLPVVTVTYLSKDQKYLLDIFYAALTGVCSSDLFRRDTGPTSHARCLTTANRILRLYIRTEEPSSELIQLVYYIMRVYCIAWFSIK</sequence>
<dbReference type="AlphaFoldDB" id="A0A4Y2KVW7"/>
<gene>
    <name evidence="1" type="ORF">AVEN_38035_1</name>
</gene>
<dbReference type="PANTHER" id="PTHR46409:SF1">
    <property type="entry name" value="HTH PSQ-TYPE DOMAIN-CONTAINING PROTEIN"/>
    <property type="match status" value="1"/>
</dbReference>
<accession>A0A4Y2KVW7</accession>
<proteinExistence type="predicted"/>
<keyword evidence="2" id="KW-1185">Reference proteome</keyword>
<comment type="caution">
    <text evidence="1">The sequence shown here is derived from an EMBL/GenBank/DDBJ whole genome shotgun (WGS) entry which is preliminary data.</text>
</comment>
<dbReference type="EMBL" id="BGPR01005058">
    <property type="protein sequence ID" value="GBN06382.1"/>
    <property type="molecule type" value="Genomic_DNA"/>
</dbReference>
<name>A0A4Y2KVW7_ARAVE</name>
<protein>
    <submittedName>
        <fullName evidence="1">Uncharacterized protein</fullName>
    </submittedName>
</protein>